<evidence type="ECO:0000313" key="1">
    <source>
        <dbReference type="EMBL" id="TWU36494.1"/>
    </source>
</evidence>
<evidence type="ECO:0000313" key="2">
    <source>
        <dbReference type="Proteomes" id="UP000315471"/>
    </source>
</evidence>
<proteinExistence type="predicted"/>
<evidence type="ECO:0008006" key="3">
    <source>
        <dbReference type="Google" id="ProtNLM"/>
    </source>
</evidence>
<dbReference type="Proteomes" id="UP000315471">
    <property type="component" value="Unassembled WGS sequence"/>
</dbReference>
<dbReference type="RefSeq" id="WP_146601932.1">
    <property type="nucleotide sequence ID" value="NZ_SJPY01000008.1"/>
</dbReference>
<protein>
    <recommendedName>
        <fullName evidence="3">Tetratricopeptide repeat protein</fullName>
    </recommendedName>
</protein>
<keyword evidence="2" id="KW-1185">Reference proteome</keyword>
<sequence length="88" mass="9855">MIRDVFQLTTIAIEEKQRERNTESLLWQSMLQWQLGDQATARKTLANATSLIDQNSQPVGVHVHGNAATELIALRREAEDLIGNADVN</sequence>
<organism evidence="1 2">
    <name type="scientific">Novipirellula aureliae</name>
    <dbReference type="NCBI Taxonomy" id="2527966"/>
    <lineage>
        <taxon>Bacteria</taxon>
        <taxon>Pseudomonadati</taxon>
        <taxon>Planctomycetota</taxon>
        <taxon>Planctomycetia</taxon>
        <taxon>Pirellulales</taxon>
        <taxon>Pirellulaceae</taxon>
        <taxon>Novipirellula</taxon>
    </lineage>
</organism>
<accession>A0A5C6DK57</accession>
<gene>
    <name evidence="1" type="ORF">Q31b_47750</name>
</gene>
<comment type="caution">
    <text evidence="1">The sequence shown here is derived from an EMBL/GenBank/DDBJ whole genome shotgun (WGS) entry which is preliminary data.</text>
</comment>
<dbReference type="EMBL" id="SJPY01000008">
    <property type="protein sequence ID" value="TWU36494.1"/>
    <property type="molecule type" value="Genomic_DNA"/>
</dbReference>
<reference evidence="1 2" key="1">
    <citation type="submission" date="2019-02" db="EMBL/GenBank/DDBJ databases">
        <title>Deep-cultivation of Planctomycetes and their phenomic and genomic characterization uncovers novel biology.</title>
        <authorList>
            <person name="Wiegand S."/>
            <person name="Jogler M."/>
            <person name="Boedeker C."/>
            <person name="Pinto D."/>
            <person name="Vollmers J."/>
            <person name="Rivas-Marin E."/>
            <person name="Kohn T."/>
            <person name="Peeters S.H."/>
            <person name="Heuer A."/>
            <person name="Rast P."/>
            <person name="Oberbeckmann S."/>
            <person name="Bunk B."/>
            <person name="Jeske O."/>
            <person name="Meyerdierks A."/>
            <person name="Storesund J.E."/>
            <person name="Kallscheuer N."/>
            <person name="Luecker S."/>
            <person name="Lage O.M."/>
            <person name="Pohl T."/>
            <person name="Merkel B.J."/>
            <person name="Hornburger P."/>
            <person name="Mueller R.-W."/>
            <person name="Bruemmer F."/>
            <person name="Labrenz M."/>
            <person name="Spormann A.M."/>
            <person name="Op Den Camp H."/>
            <person name="Overmann J."/>
            <person name="Amann R."/>
            <person name="Jetten M.S.M."/>
            <person name="Mascher T."/>
            <person name="Medema M.H."/>
            <person name="Devos D.P."/>
            <person name="Kaster A.-K."/>
            <person name="Ovreas L."/>
            <person name="Rohde M."/>
            <person name="Galperin M.Y."/>
            <person name="Jogler C."/>
        </authorList>
    </citation>
    <scope>NUCLEOTIDE SEQUENCE [LARGE SCALE GENOMIC DNA]</scope>
    <source>
        <strain evidence="1 2">Q31b</strain>
    </source>
</reference>
<dbReference type="AlphaFoldDB" id="A0A5C6DK57"/>
<name>A0A5C6DK57_9BACT</name>